<organism evidence="1 2">
    <name type="scientific">Vigna unguiculata</name>
    <name type="common">Cowpea</name>
    <dbReference type="NCBI Taxonomy" id="3917"/>
    <lineage>
        <taxon>Eukaryota</taxon>
        <taxon>Viridiplantae</taxon>
        <taxon>Streptophyta</taxon>
        <taxon>Embryophyta</taxon>
        <taxon>Tracheophyta</taxon>
        <taxon>Spermatophyta</taxon>
        <taxon>Magnoliopsida</taxon>
        <taxon>eudicotyledons</taxon>
        <taxon>Gunneridae</taxon>
        <taxon>Pentapetalae</taxon>
        <taxon>rosids</taxon>
        <taxon>fabids</taxon>
        <taxon>Fabales</taxon>
        <taxon>Fabaceae</taxon>
        <taxon>Papilionoideae</taxon>
        <taxon>50 kb inversion clade</taxon>
        <taxon>NPAAA clade</taxon>
        <taxon>indigoferoid/millettioid clade</taxon>
        <taxon>Phaseoleae</taxon>
        <taxon>Vigna</taxon>
    </lineage>
</organism>
<dbReference type="EMBL" id="CP039354">
    <property type="protein sequence ID" value="QCE11476.1"/>
    <property type="molecule type" value="Genomic_DNA"/>
</dbReference>
<reference evidence="1 2" key="1">
    <citation type="submission" date="2019-04" db="EMBL/GenBank/DDBJ databases">
        <title>An improved genome assembly and genetic linkage map for asparagus bean, Vigna unguiculata ssp. sesquipedialis.</title>
        <authorList>
            <person name="Xia Q."/>
            <person name="Zhang R."/>
            <person name="Dong Y."/>
        </authorList>
    </citation>
    <scope>NUCLEOTIDE SEQUENCE [LARGE SCALE GENOMIC DNA]</scope>
    <source>
        <tissue evidence="1">Leaf</tissue>
    </source>
</reference>
<proteinExistence type="predicted"/>
<accession>A0A4D6NCM8</accession>
<dbReference type="AlphaFoldDB" id="A0A4D6NCM8"/>
<gene>
    <name evidence="1" type="ORF">DEO72_LG10g2709</name>
</gene>
<keyword evidence="2" id="KW-1185">Reference proteome</keyword>
<sequence length="85" mass="9655">MLTHPTSSTLARWSLLSERERWWNGEGFDSDGEEGVERGYEGVEVVDEEFSREVKAMGSDSGGVLWKTWCKKVVAWFLGDLEQLA</sequence>
<protein>
    <submittedName>
        <fullName evidence="1">Uncharacterized protein</fullName>
    </submittedName>
</protein>
<evidence type="ECO:0000313" key="1">
    <source>
        <dbReference type="EMBL" id="QCE11476.1"/>
    </source>
</evidence>
<dbReference type="Proteomes" id="UP000501690">
    <property type="component" value="Linkage Group LG10"/>
</dbReference>
<name>A0A4D6NCM8_VIGUN</name>
<evidence type="ECO:0000313" key="2">
    <source>
        <dbReference type="Proteomes" id="UP000501690"/>
    </source>
</evidence>